<keyword evidence="2" id="KW-1185">Reference proteome</keyword>
<accession>A0AAD4QJH3</accession>
<dbReference type="AlphaFoldDB" id="A0AAD4QJH3"/>
<dbReference type="Proteomes" id="UP001203297">
    <property type="component" value="Unassembled WGS sequence"/>
</dbReference>
<name>A0AAD4QJH3_9AGAM</name>
<protein>
    <submittedName>
        <fullName evidence="1">Uncharacterized protein</fullName>
    </submittedName>
</protein>
<organism evidence="1 2">
    <name type="scientific">Multifurca ochricompacta</name>
    <dbReference type="NCBI Taxonomy" id="376703"/>
    <lineage>
        <taxon>Eukaryota</taxon>
        <taxon>Fungi</taxon>
        <taxon>Dikarya</taxon>
        <taxon>Basidiomycota</taxon>
        <taxon>Agaricomycotina</taxon>
        <taxon>Agaricomycetes</taxon>
        <taxon>Russulales</taxon>
        <taxon>Russulaceae</taxon>
        <taxon>Multifurca</taxon>
    </lineage>
</organism>
<reference evidence="1" key="1">
    <citation type="journal article" date="2022" name="New Phytol.">
        <title>Evolutionary transition to the ectomycorrhizal habit in the genomes of a hyperdiverse lineage of mushroom-forming fungi.</title>
        <authorList>
            <person name="Looney B."/>
            <person name="Miyauchi S."/>
            <person name="Morin E."/>
            <person name="Drula E."/>
            <person name="Courty P.E."/>
            <person name="Kohler A."/>
            <person name="Kuo A."/>
            <person name="LaButti K."/>
            <person name="Pangilinan J."/>
            <person name="Lipzen A."/>
            <person name="Riley R."/>
            <person name="Andreopoulos W."/>
            <person name="He G."/>
            <person name="Johnson J."/>
            <person name="Nolan M."/>
            <person name="Tritt A."/>
            <person name="Barry K.W."/>
            <person name="Grigoriev I.V."/>
            <person name="Nagy L.G."/>
            <person name="Hibbett D."/>
            <person name="Henrissat B."/>
            <person name="Matheny P.B."/>
            <person name="Labbe J."/>
            <person name="Martin F.M."/>
        </authorList>
    </citation>
    <scope>NUCLEOTIDE SEQUENCE</scope>
    <source>
        <strain evidence="1">BPL690</strain>
    </source>
</reference>
<dbReference type="EMBL" id="WTXG01000133">
    <property type="protein sequence ID" value="KAI0292073.1"/>
    <property type="molecule type" value="Genomic_DNA"/>
</dbReference>
<proteinExistence type="predicted"/>
<sequence>MASEKKPEILEVEDEEQRQNRLRDILERLNESGPSTTDNASFDFGERKTFSVEPSTELLARVQQFLPKIEQSNAELLQRDPRSIDIEHIEETDERVIQMASEQAYLSPPSTTY</sequence>
<evidence type="ECO:0000313" key="1">
    <source>
        <dbReference type="EMBL" id="KAI0292073.1"/>
    </source>
</evidence>
<evidence type="ECO:0000313" key="2">
    <source>
        <dbReference type="Proteomes" id="UP001203297"/>
    </source>
</evidence>
<gene>
    <name evidence="1" type="ORF">B0F90DRAFT_1772795</name>
</gene>
<comment type="caution">
    <text evidence="1">The sequence shown here is derived from an EMBL/GenBank/DDBJ whole genome shotgun (WGS) entry which is preliminary data.</text>
</comment>